<reference evidence="2 3" key="1">
    <citation type="journal article" date="2018" name="Mol. Plant">
        <title>The genome of Artemisia annua provides insight into the evolution of Asteraceae family and artemisinin biosynthesis.</title>
        <authorList>
            <person name="Shen Q."/>
            <person name="Zhang L."/>
            <person name="Liao Z."/>
            <person name="Wang S."/>
            <person name="Yan T."/>
            <person name="Shi P."/>
            <person name="Liu M."/>
            <person name="Fu X."/>
            <person name="Pan Q."/>
            <person name="Wang Y."/>
            <person name="Lv Z."/>
            <person name="Lu X."/>
            <person name="Zhang F."/>
            <person name="Jiang W."/>
            <person name="Ma Y."/>
            <person name="Chen M."/>
            <person name="Hao X."/>
            <person name="Li L."/>
            <person name="Tang Y."/>
            <person name="Lv G."/>
            <person name="Zhou Y."/>
            <person name="Sun X."/>
            <person name="Brodelius P.E."/>
            <person name="Rose J.K.C."/>
            <person name="Tang K."/>
        </authorList>
    </citation>
    <scope>NUCLEOTIDE SEQUENCE [LARGE SCALE GENOMIC DNA]</scope>
    <source>
        <strain evidence="3">cv. Huhao1</strain>
        <tissue evidence="2">Leaf</tissue>
    </source>
</reference>
<proteinExistence type="predicted"/>
<dbReference type="EMBL" id="PKPP01014633">
    <property type="protein sequence ID" value="PWA39446.1"/>
    <property type="molecule type" value="Genomic_DNA"/>
</dbReference>
<name>A0A2U1KRU0_ARTAN</name>
<feature type="domain" description="MER3 helicase-like winged helix" evidence="1">
    <location>
        <begin position="20"/>
        <end position="81"/>
    </location>
</feature>
<gene>
    <name evidence="2" type="ORF">CTI12_AA570910</name>
</gene>
<dbReference type="InterPro" id="IPR057842">
    <property type="entry name" value="WH_MER3"/>
</dbReference>
<comment type="caution">
    <text evidence="2">The sequence shown here is derived from an EMBL/GenBank/DDBJ whole genome shotgun (WGS) entry which is preliminary data.</text>
</comment>
<dbReference type="FunFam" id="1.10.10.10:FF:000024">
    <property type="entry name" value="U5 small nuclear ribonucleoprotein helicase"/>
    <property type="match status" value="1"/>
</dbReference>
<dbReference type="Gene3D" id="1.10.10.10">
    <property type="entry name" value="Winged helix-like DNA-binding domain superfamily/Winged helix DNA-binding domain"/>
    <property type="match status" value="1"/>
</dbReference>
<evidence type="ECO:0000259" key="1">
    <source>
        <dbReference type="Pfam" id="PF23445"/>
    </source>
</evidence>
<protein>
    <recommendedName>
        <fullName evidence="1">MER3 helicase-like winged helix domain-containing protein</fullName>
    </recommendedName>
</protein>
<dbReference type="Proteomes" id="UP000245207">
    <property type="component" value="Unassembled WGS sequence"/>
</dbReference>
<keyword evidence="3" id="KW-1185">Reference proteome</keyword>
<sequence length="131" mass="15059">MEEINGKEWPSIEDDQGLLQFVSSLKDNLNAEVTLGTVTNVKEACAWLGYTYLFIRMKMNPLVYGIGWDEVARFEEQLLKEIELSKKLETGIMISQRALFFRFSTKQKIAVFGLNKFIAEIAGGKNLRYRN</sequence>
<dbReference type="Pfam" id="PF23445">
    <property type="entry name" value="WHD_SNRNP200"/>
    <property type="match status" value="1"/>
</dbReference>
<accession>A0A2U1KRU0</accession>
<dbReference type="AlphaFoldDB" id="A0A2U1KRU0"/>
<dbReference type="STRING" id="35608.A0A2U1KRU0"/>
<dbReference type="OrthoDB" id="1733851at2759"/>
<dbReference type="InterPro" id="IPR036388">
    <property type="entry name" value="WH-like_DNA-bd_sf"/>
</dbReference>
<evidence type="ECO:0000313" key="2">
    <source>
        <dbReference type="EMBL" id="PWA39446.1"/>
    </source>
</evidence>
<organism evidence="2 3">
    <name type="scientific">Artemisia annua</name>
    <name type="common">Sweet wormwood</name>
    <dbReference type="NCBI Taxonomy" id="35608"/>
    <lineage>
        <taxon>Eukaryota</taxon>
        <taxon>Viridiplantae</taxon>
        <taxon>Streptophyta</taxon>
        <taxon>Embryophyta</taxon>
        <taxon>Tracheophyta</taxon>
        <taxon>Spermatophyta</taxon>
        <taxon>Magnoliopsida</taxon>
        <taxon>eudicotyledons</taxon>
        <taxon>Gunneridae</taxon>
        <taxon>Pentapetalae</taxon>
        <taxon>asterids</taxon>
        <taxon>campanulids</taxon>
        <taxon>Asterales</taxon>
        <taxon>Asteraceae</taxon>
        <taxon>Asteroideae</taxon>
        <taxon>Anthemideae</taxon>
        <taxon>Artemisiinae</taxon>
        <taxon>Artemisia</taxon>
    </lineage>
</organism>
<evidence type="ECO:0000313" key="3">
    <source>
        <dbReference type="Proteomes" id="UP000245207"/>
    </source>
</evidence>